<proteinExistence type="predicted"/>
<sequence length="92" mass="10532">MQVKYIVDPIEDSKELQKHLPPSQKKHLMSDLRVKTQNPDAGAHLRSPSSSWSHLHRRRQRIEDEGSRGLPEKKSPIGLDLEPEETTLSLES</sequence>
<accession>A0A5N6MMM0</accession>
<dbReference type="AlphaFoldDB" id="A0A5N6MMM0"/>
<dbReference type="EMBL" id="SZYD01000015">
    <property type="protein sequence ID" value="KAD3641490.1"/>
    <property type="molecule type" value="Genomic_DNA"/>
</dbReference>
<name>A0A5N6MMM0_9ASTR</name>
<keyword evidence="3" id="KW-1185">Reference proteome</keyword>
<protein>
    <submittedName>
        <fullName evidence="2">Uncharacterized protein</fullName>
    </submittedName>
</protein>
<dbReference type="Proteomes" id="UP000326396">
    <property type="component" value="Linkage Group LG5"/>
</dbReference>
<feature type="compositionally biased region" description="Basic and acidic residues" evidence="1">
    <location>
        <begin position="61"/>
        <end position="75"/>
    </location>
</feature>
<evidence type="ECO:0000313" key="2">
    <source>
        <dbReference type="EMBL" id="KAD3641490.1"/>
    </source>
</evidence>
<evidence type="ECO:0000313" key="3">
    <source>
        <dbReference type="Proteomes" id="UP000326396"/>
    </source>
</evidence>
<gene>
    <name evidence="2" type="ORF">E3N88_30714</name>
</gene>
<reference evidence="2 3" key="1">
    <citation type="submission" date="2019-05" db="EMBL/GenBank/DDBJ databases">
        <title>Mikania micrantha, genome provides insights into the molecular mechanism of rapid growth.</title>
        <authorList>
            <person name="Liu B."/>
        </authorList>
    </citation>
    <scope>NUCLEOTIDE SEQUENCE [LARGE SCALE GENOMIC DNA]</scope>
    <source>
        <strain evidence="2">NLD-2019</strain>
        <tissue evidence="2">Leaf</tissue>
    </source>
</reference>
<feature type="region of interest" description="Disordered" evidence="1">
    <location>
        <begin position="36"/>
        <end position="92"/>
    </location>
</feature>
<evidence type="ECO:0000256" key="1">
    <source>
        <dbReference type="SAM" id="MobiDB-lite"/>
    </source>
</evidence>
<comment type="caution">
    <text evidence="2">The sequence shown here is derived from an EMBL/GenBank/DDBJ whole genome shotgun (WGS) entry which is preliminary data.</text>
</comment>
<organism evidence="2 3">
    <name type="scientific">Mikania micrantha</name>
    <name type="common">bitter vine</name>
    <dbReference type="NCBI Taxonomy" id="192012"/>
    <lineage>
        <taxon>Eukaryota</taxon>
        <taxon>Viridiplantae</taxon>
        <taxon>Streptophyta</taxon>
        <taxon>Embryophyta</taxon>
        <taxon>Tracheophyta</taxon>
        <taxon>Spermatophyta</taxon>
        <taxon>Magnoliopsida</taxon>
        <taxon>eudicotyledons</taxon>
        <taxon>Gunneridae</taxon>
        <taxon>Pentapetalae</taxon>
        <taxon>asterids</taxon>
        <taxon>campanulids</taxon>
        <taxon>Asterales</taxon>
        <taxon>Asteraceae</taxon>
        <taxon>Asteroideae</taxon>
        <taxon>Heliantheae alliance</taxon>
        <taxon>Eupatorieae</taxon>
        <taxon>Mikania</taxon>
    </lineage>
</organism>